<dbReference type="AlphaFoldDB" id="A0A7W8UFK9"/>
<proteinExistence type="predicted"/>
<feature type="region of interest" description="Disordered" evidence="1">
    <location>
        <begin position="74"/>
        <end position="108"/>
    </location>
</feature>
<dbReference type="EMBL" id="JACHBK010000010">
    <property type="protein sequence ID" value="MBB5537657.1"/>
    <property type="molecule type" value="Genomic_DNA"/>
</dbReference>
<evidence type="ECO:0000256" key="1">
    <source>
        <dbReference type="SAM" id="MobiDB-lite"/>
    </source>
</evidence>
<accession>A0A7W8UFK9</accession>
<dbReference type="Proteomes" id="UP000585507">
    <property type="component" value="Unassembled WGS sequence"/>
</dbReference>
<sequence length="127" mass="14381">MGEKRVYEALVDGATEGHRDGQLYDFVRKRCPKASSKKSVRASLLALSDPGLKDHNILSTIYALAIKHRLDTVRSDDDRHDDDPTQLGPSIATLRRRQRHSPGRICRHEPQARVGYEGFMTGPREFL</sequence>
<keyword evidence="3" id="KW-1185">Reference proteome</keyword>
<feature type="compositionally biased region" description="Basic and acidic residues" evidence="1">
    <location>
        <begin position="74"/>
        <end position="83"/>
    </location>
</feature>
<comment type="caution">
    <text evidence="2">The sequence shown here is derived from an EMBL/GenBank/DDBJ whole genome shotgun (WGS) entry which is preliminary data.</text>
</comment>
<organism evidence="2 3">
    <name type="scientific">Rhizobium giardinii</name>
    <dbReference type="NCBI Taxonomy" id="56731"/>
    <lineage>
        <taxon>Bacteria</taxon>
        <taxon>Pseudomonadati</taxon>
        <taxon>Pseudomonadota</taxon>
        <taxon>Alphaproteobacteria</taxon>
        <taxon>Hyphomicrobiales</taxon>
        <taxon>Rhizobiaceae</taxon>
        <taxon>Rhizobium/Agrobacterium group</taxon>
        <taxon>Rhizobium</taxon>
    </lineage>
</organism>
<protein>
    <submittedName>
        <fullName evidence="2">Uncharacterized protein</fullName>
    </submittedName>
</protein>
<name>A0A7W8UFK9_9HYPH</name>
<evidence type="ECO:0000313" key="3">
    <source>
        <dbReference type="Proteomes" id="UP000585507"/>
    </source>
</evidence>
<gene>
    <name evidence="2" type="ORF">GGD55_004377</name>
</gene>
<evidence type="ECO:0000313" key="2">
    <source>
        <dbReference type="EMBL" id="MBB5537657.1"/>
    </source>
</evidence>
<reference evidence="2 3" key="1">
    <citation type="submission" date="2020-08" db="EMBL/GenBank/DDBJ databases">
        <title>Genomic Encyclopedia of Type Strains, Phase IV (KMG-V): Genome sequencing to study the core and pangenomes of soil and plant-associated prokaryotes.</title>
        <authorList>
            <person name="Whitman W."/>
        </authorList>
    </citation>
    <scope>NUCLEOTIDE SEQUENCE [LARGE SCALE GENOMIC DNA]</scope>
    <source>
        <strain evidence="2 3">SEMIA 4084</strain>
    </source>
</reference>